<dbReference type="EMBL" id="LJCR01003056">
    <property type="protein sequence ID" value="KPV47977.1"/>
    <property type="molecule type" value="Genomic_DNA"/>
</dbReference>
<dbReference type="PATRIC" id="fig|186479.3.peg.6386"/>
<dbReference type="AlphaFoldDB" id="A0A0P9EUN3"/>
<dbReference type="PANTHER" id="PTHR36966">
    <property type="entry name" value="REP-ASSOCIATED TYROSINE TRANSPOSASE"/>
    <property type="match status" value="1"/>
</dbReference>
<sequence>MPSRYDPDKHHRRSIRLRGFDYSTPGAYFITIGTRHHARLFGQIANGAMHLNAAGAMVEQQWQGLSLRFPSITLDILVVMPDHTHAIVWLHGDPPITLGTVIGAFKSLTTNAYIAGVREKGWPTFDRRLWERDYYEHIVRNEESLARIRTYIEQNPARWNDRSQ</sequence>
<proteinExistence type="predicted"/>
<comment type="caution">
    <text evidence="2">The sequence shown here is derived from an EMBL/GenBank/DDBJ whole genome shotgun (WGS) entry which is preliminary data.</text>
</comment>
<evidence type="ECO:0000313" key="3">
    <source>
        <dbReference type="Proteomes" id="UP000050509"/>
    </source>
</evidence>
<dbReference type="GO" id="GO:0043565">
    <property type="term" value="F:sequence-specific DNA binding"/>
    <property type="evidence" value="ECO:0007669"/>
    <property type="project" value="TreeGrafter"/>
</dbReference>
<dbReference type="SMART" id="SM01321">
    <property type="entry name" value="Y1_Tnp"/>
    <property type="match status" value="1"/>
</dbReference>
<keyword evidence="3" id="KW-1185">Reference proteome</keyword>
<dbReference type="PANTHER" id="PTHR36966:SF1">
    <property type="entry name" value="REP-ASSOCIATED TYROSINE TRANSPOSASE"/>
    <property type="match status" value="1"/>
</dbReference>
<name>A0A0P9EUN3_9CHLR</name>
<dbReference type="SUPFAM" id="SSF143422">
    <property type="entry name" value="Transposase IS200-like"/>
    <property type="match status" value="1"/>
</dbReference>
<accession>A0A0P9EUN3</accession>
<organism evidence="2 3">
    <name type="scientific">Kouleothrix aurantiaca</name>
    <dbReference type="NCBI Taxonomy" id="186479"/>
    <lineage>
        <taxon>Bacteria</taxon>
        <taxon>Bacillati</taxon>
        <taxon>Chloroflexota</taxon>
        <taxon>Chloroflexia</taxon>
        <taxon>Chloroflexales</taxon>
        <taxon>Roseiflexineae</taxon>
        <taxon>Roseiflexaceae</taxon>
        <taxon>Kouleothrix</taxon>
    </lineage>
</organism>
<gene>
    <name evidence="2" type="ORF">SE17_40550</name>
</gene>
<dbReference type="InterPro" id="IPR052715">
    <property type="entry name" value="RAYT_transposase"/>
</dbReference>
<dbReference type="InterPro" id="IPR036515">
    <property type="entry name" value="Transposase_17_sf"/>
</dbReference>
<dbReference type="GO" id="GO:0006313">
    <property type="term" value="P:DNA transposition"/>
    <property type="evidence" value="ECO:0007669"/>
    <property type="project" value="InterPro"/>
</dbReference>
<dbReference type="Gene3D" id="3.30.70.1290">
    <property type="entry name" value="Transposase IS200-like"/>
    <property type="match status" value="1"/>
</dbReference>
<reference evidence="2 3" key="1">
    <citation type="submission" date="2015-09" db="EMBL/GenBank/DDBJ databases">
        <title>Draft genome sequence of Kouleothrix aurantiaca JCM 19913.</title>
        <authorList>
            <person name="Hemp J."/>
        </authorList>
    </citation>
    <scope>NUCLEOTIDE SEQUENCE [LARGE SCALE GENOMIC DNA]</scope>
    <source>
        <strain evidence="2 3">COM-B</strain>
    </source>
</reference>
<dbReference type="InterPro" id="IPR002686">
    <property type="entry name" value="Transposase_17"/>
</dbReference>
<dbReference type="GO" id="GO:0004803">
    <property type="term" value="F:transposase activity"/>
    <property type="evidence" value="ECO:0007669"/>
    <property type="project" value="InterPro"/>
</dbReference>
<dbReference type="Pfam" id="PF01797">
    <property type="entry name" value="Y1_Tnp"/>
    <property type="match status" value="1"/>
</dbReference>
<feature type="domain" description="Transposase IS200-like" evidence="1">
    <location>
        <begin position="23"/>
        <end position="155"/>
    </location>
</feature>
<dbReference type="Proteomes" id="UP000050509">
    <property type="component" value="Unassembled WGS sequence"/>
</dbReference>
<protein>
    <recommendedName>
        <fullName evidence="1">Transposase IS200-like domain-containing protein</fullName>
    </recommendedName>
</protein>
<evidence type="ECO:0000259" key="1">
    <source>
        <dbReference type="SMART" id="SM01321"/>
    </source>
</evidence>
<evidence type="ECO:0000313" key="2">
    <source>
        <dbReference type="EMBL" id="KPV47977.1"/>
    </source>
</evidence>